<protein>
    <submittedName>
        <fullName evidence="1">Uncharacterized protein</fullName>
    </submittedName>
</protein>
<evidence type="ECO:0000313" key="2">
    <source>
        <dbReference type="Proteomes" id="UP001358193"/>
    </source>
</evidence>
<keyword evidence="2" id="KW-1185">Reference proteome</keyword>
<dbReference type="Proteomes" id="UP001358193">
    <property type="component" value="Segment"/>
</dbReference>
<sequence length="373" mass="43566">MRNLHFYKSLMESISNSLKESLNDIEFNGTKLQYDEKTGKYRRIILDDDIDVSINYRKKPISNTVIIDPIQQIIYDLGTKEKIIDFFKKEKQKIIDSNGKYAQDFINTVSEIANALNINVSSFSAYGSKCFKIYTGYNGFSYKTEDEWYIIPEGTSYKMGYYYNYKKDLVKTYKAGINLLLHYEKIGYDSGLLKEPQYKYEILYDEDIDKALLKIVNNKTYENWVSSIINDFLNARVDYLKEHNLFNNQKAKKLYVKYGVDKTPENWFEWASKYLPLYINADMPFKSMSGWSGGVCNFYKNENGIYTVSTYVTNSNSDGAGKDIALSKFVQDSDLYYKRDESYTCYITKNDKIKIFKNIFDTAINQIDLGNLN</sequence>
<proteinExistence type="predicted"/>
<evidence type="ECO:0000313" key="1">
    <source>
        <dbReference type="EMBL" id="WQJ53465.1"/>
    </source>
</evidence>
<reference evidence="1 2" key="1">
    <citation type="submission" date="2023-11" db="EMBL/GenBank/DDBJ databases">
        <authorList>
            <person name="Cook R."/>
            <person name="Crisci M."/>
            <person name="Pye H."/>
            <person name="Adriaenssens E."/>
            <person name="Santini J."/>
        </authorList>
    </citation>
    <scope>NUCLEOTIDE SEQUENCE [LARGE SCALE GENOMIC DNA]</scope>
    <source>
        <strain evidence="1">Lak_Megaphage_Sonny</strain>
    </source>
</reference>
<name>A0ABZ0Z2N9_9CAUD</name>
<dbReference type="EMBL" id="OR769223">
    <property type="protein sequence ID" value="WQJ53465.1"/>
    <property type="molecule type" value="Genomic_DNA"/>
</dbReference>
<accession>A0ABZ0Z2N9</accession>
<organism evidence="1 2">
    <name type="scientific">phage Lak_Megaphage_Sonny</name>
    <dbReference type="NCBI Taxonomy" id="3109229"/>
    <lineage>
        <taxon>Viruses</taxon>
        <taxon>Duplodnaviria</taxon>
        <taxon>Heunggongvirae</taxon>
        <taxon>Uroviricota</taxon>
        <taxon>Caudoviricetes</taxon>
        <taxon>Caudoviricetes code 15 clade</taxon>
    </lineage>
</organism>